<evidence type="ECO:0000259" key="1">
    <source>
        <dbReference type="Pfam" id="PF01323"/>
    </source>
</evidence>
<keyword evidence="3" id="KW-1185">Reference proteome</keyword>
<dbReference type="InterPro" id="IPR001853">
    <property type="entry name" value="DSBA-like_thioredoxin_dom"/>
</dbReference>
<accession>A0A431VMS2</accession>
<name>A0A431VMS2_9PROT</name>
<proteinExistence type="predicted"/>
<dbReference type="GO" id="GO:0016491">
    <property type="term" value="F:oxidoreductase activity"/>
    <property type="evidence" value="ECO:0007669"/>
    <property type="project" value="InterPro"/>
</dbReference>
<dbReference type="AlphaFoldDB" id="A0A431VMS2"/>
<sequence length="220" mass="23061">MTASLHYLFDPLCGWCYGAAPGLRALTTAEGLPPLTLHPTGLFSGRGARPMDPAFAAYAWSNDLRIAKLTGQVFSEAYRTGPLGNSDRPFDSTPATRALTAVHAIAPQREAEALAAIQTARFVDGRDITDAAVLASILVGLGLDAAADCAADPTLDALVERRTVEGRALLAEARGNGVPTLALRTPEGLAQLPSDALYRNTDALFAPLRRIADGVPLSAL</sequence>
<protein>
    <submittedName>
        <fullName evidence="2">DsbA family protein</fullName>
    </submittedName>
</protein>
<dbReference type="Pfam" id="PF01323">
    <property type="entry name" value="DSBA"/>
    <property type="match status" value="1"/>
</dbReference>
<gene>
    <name evidence="2" type="ORF">EJ903_03830</name>
</gene>
<dbReference type="SUPFAM" id="SSF52833">
    <property type="entry name" value="Thioredoxin-like"/>
    <property type="match status" value="1"/>
</dbReference>
<organism evidence="2 3">
    <name type="scientific">Azospirillum griseum</name>
    <dbReference type="NCBI Taxonomy" id="2496639"/>
    <lineage>
        <taxon>Bacteria</taxon>
        <taxon>Pseudomonadati</taxon>
        <taxon>Pseudomonadota</taxon>
        <taxon>Alphaproteobacteria</taxon>
        <taxon>Rhodospirillales</taxon>
        <taxon>Azospirillaceae</taxon>
        <taxon>Azospirillum</taxon>
    </lineage>
</organism>
<dbReference type="Gene3D" id="3.40.30.10">
    <property type="entry name" value="Glutaredoxin"/>
    <property type="match status" value="1"/>
</dbReference>
<comment type="caution">
    <text evidence="2">The sequence shown here is derived from an EMBL/GenBank/DDBJ whole genome shotgun (WGS) entry which is preliminary data.</text>
</comment>
<reference evidence="2 3" key="1">
    <citation type="submission" date="2018-12" db="EMBL/GenBank/DDBJ databases">
        <authorList>
            <person name="Yang Y."/>
        </authorList>
    </citation>
    <scope>NUCLEOTIDE SEQUENCE [LARGE SCALE GENOMIC DNA]</scope>
    <source>
        <strain evidence="2 3">L-25-5w-1</strain>
    </source>
</reference>
<evidence type="ECO:0000313" key="2">
    <source>
        <dbReference type="EMBL" id="RTR23665.1"/>
    </source>
</evidence>
<dbReference type="Proteomes" id="UP000277007">
    <property type="component" value="Unassembled WGS sequence"/>
</dbReference>
<evidence type="ECO:0000313" key="3">
    <source>
        <dbReference type="Proteomes" id="UP000277007"/>
    </source>
</evidence>
<dbReference type="OrthoDB" id="9813770at2"/>
<dbReference type="CDD" id="cd03025">
    <property type="entry name" value="DsbA_FrnE_like"/>
    <property type="match status" value="1"/>
</dbReference>
<feature type="domain" description="DSBA-like thioredoxin" evidence="1">
    <location>
        <begin position="9"/>
        <end position="182"/>
    </location>
</feature>
<dbReference type="RefSeq" id="WP_126612284.1">
    <property type="nucleotide sequence ID" value="NZ_JBHUCY010000010.1"/>
</dbReference>
<dbReference type="InterPro" id="IPR036249">
    <property type="entry name" value="Thioredoxin-like_sf"/>
</dbReference>
<dbReference type="EMBL" id="RXMA01000002">
    <property type="protein sequence ID" value="RTR23665.1"/>
    <property type="molecule type" value="Genomic_DNA"/>
</dbReference>